<dbReference type="Proteomes" id="UP000298663">
    <property type="component" value="Unassembled WGS sequence"/>
</dbReference>
<dbReference type="InterPro" id="IPR001304">
    <property type="entry name" value="C-type_lectin-like"/>
</dbReference>
<dbReference type="Gene3D" id="3.10.100.10">
    <property type="entry name" value="Mannose-Binding Protein A, subunit A"/>
    <property type="match status" value="1"/>
</dbReference>
<proteinExistence type="predicted"/>
<reference evidence="2 3" key="2">
    <citation type="journal article" date="2019" name="G3 (Bethesda)">
        <title>Hybrid Assembly of the Genome of the Entomopathogenic Nematode Steinernema carpocapsae Identifies the X-Chromosome.</title>
        <authorList>
            <person name="Serra L."/>
            <person name="Macchietto M."/>
            <person name="Macias-Munoz A."/>
            <person name="McGill C.J."/>
            <person name="Rodriguez I.M."/>
            <person name="Rodriguez B."/>
            <person name="Murad R."/>
            <person name="Mortazavi A."/>
        </authorList>
    </citation>
    <scope>NUCLEOTIDE SEQUENCE [LARGE SCALE GENOMIC DNA]</scope>
    <source>
        <strain evidence="2 3">ALL</strain>
    </source>
</reference>
<dbReference type="SMART" id="SM00034">
    <property type="entry name" value="CLECT"/>
    <property type="match status" value="1"/>
</dbReference>
<dbReference type="Pfam" id="PF00059">
    <property type="entry name" value="Lectin_C"/>
    <property type="match status" value="1"/>
</dbReference>
<evidence type="ECO:0000259" key="1">
    <source>
        <dbReference type="PROSITE" id="PS50041"/>
    </source>
</evidence>
<dbReference type="SUPFAM" id="SSF56436">
    <property type="entry name" value="C-type lectin-like"/>
    <property type="match status" value="1"/>
</dbReference>
<gene>
    <name evidence="2" type="ORF">L596_030160</name>
</gene>
<dbReference type="EMBL" id="AZBU02000013">
    <property type="protein sequence ID" value="TKR58751.1"/>
    <property type="molecule type" value="Genomic_DNA"/>
</dbReference>
<dbReference type="STRING" id="34508.A0A4U5LRY4"/>
<name>A0A4U5LRY4_STECR</name>
<dbReference type="PROSITE" id="PS50041">
    <property type="entry name" value="C_TYPE_LECTIN_2"/>
    <property type="match status" value="1"/>
</dbReference>
<accession>A0A4U5LRY4</accession>
<organism evidence="2 3">
    <name type="scientific">Steinernema carpocapsae</name>
    <name type="common">Entomopathogenic nematode</name>
    <dbReference type="NCBI Taxonomy" id="34508"/>
    <lineage>
        <taxon>Eukaryota</taxon>
        <taxon>Metazoa</taxon>
        <taxon>Ecdysozoa</taxon>
        <taxon>Nematoda</taxon>
        <taxon>Chromadorea</taxon>
        <taxon>Rhabditida</taxon>
        <taxon>Tylenchina</taxon>
        <taxon>Panagrolaimomorpha</taxon>
        <taxon>Strongyloidoidea</taxon>
        <taxon>Steinernematidae</taxon>
        <taxon>Steinernema</taxon>
    </lineage>
</organism>
<dbReference type="OrthoDB" id="5860166at2759"/>
<dbReference type="AlphaFoldDB" id="A0A4U5LRY4"/>
<feature type="domain" description="C-type lectin" evidence="1">
    <location>
        <begin position="61"/>
        <end position="155"/>
    </location>
</feature>
<sequence length="163" mass="18209">MLTYRLPALPSLPVLSALPKHLAPLPLLLLRLPSRPVTPPGISSRKPESATAATASQPAFRENGHLASIHSKVENDFVGRLVGSGSFYDDPWIGASSPGKNNIFVWTDGTPWDYTNWYINEPNQIGWENCVEIYLNDGDNYRWNNVPCETPRFHVYVCKKSSN</sequence>
<evidence type="ECO:0000313" key="3">
    <source>
        <dbReference type="Proteomes" id="UP000298663"/>
    </source>
</evidence>
<evidence type="ECO:0000313" key="2">
    <source>
        <dbReference type="EMBL" id="TKR58751.1"/>
    </source>
</evidence>
<dbReference type="InterPro" id="IPR016187">
    <property type="entry name" value="CTDL_fold"/>
</dbReference>
<dbReference type="InterPro" id="IPR016186">
    <property type="entry name" value="C-type_lectin-like/link_sf"/>
</dbReference>
<dbReference type="InterPro" id="IPR050111">
    <property type="entry name" value="C-type_lectin/snaclec_domain"/>
</dbReference>
<dbReference type="CDD" id="cd00037">
    <property type="entry name" value="CLECT"/>
    <property type="match status" value="1"/>
</dbReference>
<dbReference type="PANTHER" id="PTHR22803">
    <property type="entry name" value="MANNOSE, PHOSPHOLIPASE, LECTIN RECEPTOR RELATED"/>
    <property type="match status" value="1"/>
</dbReference>
<reference evidence="2 3" key="1">
    <citation type="journal article" date="2015" name="Genome Biol.">
        <title>Comparative genomics of Steinernema reveals deeply conserved gene regulatory networks.</title>
        <authorList>
            <person name="Dillman A.R."/>
            <person name="Macchietto M."/>
            <person name="Porter C.F."/>
            <person name="Rogers A."/>
            <person name="Williams B."/>
            <person name="Antoshechkin I."/>
            <person name="Lee M.M."/>
            <person name="Goodwin Z."/>
            <person name="Lu X."/>
            <person name="Lewis E.E."/>
            <person name="Goodrich-Blair H."/>
            <person name="Stock S.P."/>
            <person name="Adams B.J."/>
            <person name="Sternberg P.W."/>
            <person name="Mortazavi A."/>
        </authorList>
    </citation>
    <scope>NUCLEOTIDE SEQUENCE [LARGE SCALE GENOMIC DNA]</scope>
    <source>
        <strain evidence="2 3">ALL</strain>
    </source>
</reference>
<comment type="caution">
    <text evidence="2">The sequence shown here is derived from an EMBL/GenBank/DDBJ whole genome shotgun (WGS) entry which is preliminary data.</text>
</comment>
<protein>
    <recommendedName>
        <fullName evidence="1">C-type lectin domain-containing protein</fullName>
    </recommendedName>
</protein>
<keyword evidence="3" id="KW-1185">Reference proteome</keyword>